<feature type="transmembrane region" description="Helical" evidence="7">
    <location>
        <begin position="77"/>
        <end position="97"/>
    </location>
</feature>
<evidence type="ECO:0000256" key="3">
    <source>
        <dbReference type="ARBA" id="ARBA00022692"/>
    </source>
</evidence>
<dbReference type="RefSeq" id="WP_171200812.1">
    <property type="nucleotide sequence ID" value="NZ_JABEND010000010.1"/>
</dbReference>
<feature type="transmembrane region" description="Helical" evidence="7">
    <location>
        <begin position="43"/>
        <end position="65"/>
    </location>
</feature>
<dbReference type="Pfam" id="PF09678">
    <property type="entry name" value="Caa3_CtaG"/>
    <property type="match status" value="1"/>
</dbReference>
<sequence>MATLVAAAVAALLTSITQPRVLILGLGQPGPATEYGLPIVKGIFDLSAALTIGWLLAAAWLVPPARSGTFTVGGYRAVRAASACAFVWVAAGLMLVPLNTSEGSGESLVAALSADQILVGLSALTSISAPLQAAGVALVVALLARVLLRPGGAWLLMGLAVVGLLPIALAGHTASSGAHDIASDTMIYHLVGVSLWVGGLVALVGLTRQRVSFLSVIARRYSAVALIAFVAVSLSGIGNAWIRFSSPADLFSTDYGRLVLVKAALLVLLGVLGALHRSRTLRQLDSGRRAPLLRLAGVEVLLMAATIGVAVALGRTATPPPSGVVPGGYEEVLGYPLPGRPTVWTLLTSWRFDLMLGTLSVVAIVLYLVGVLRLRRRGIGWSIWRTTPWVVGWLMVLMATSSGFGRYGAAQFSIHMMDHMALGMMAPILLVLGGPITLALRVLPAAGPADPPGMRELLVRMVHSPLARWITHPLVVFFLFIGSFYALYFTSLFQTLMSGHLGHLAMNLHFLLVGYLYYWVIIGVDPSPRRLHPMAKLGLLLGALPFHAFFGLALMQSRTSIAPDYFGGLNLPWVNDIVADQRLGGAIAWGATEVPIIIVVIALLSQWSASDARQAKRADKLGDTRADDELDAYNAMLAELAFRDVEQRPESGRVPRRSADDDTSVASGTAPVAQSDPDSSADSR</sequence>
<dbReference type="GO" id="GO:0006825">
    <property type="term" value="P:copper ion transport"/>
    <property type="evidence" value="ECO:0007669"/>
    <property type="project" value="InterPro"/>
</dbReference>
<feature type="transmembrane region" description="Helical" evidence="7">
    <location>
        <begin position="186"/>
        <end position="206"/>
    </location>
</feature>
<dbReference type="PANTHER" id="PTHR34820">
    <property type="entry name" value="INNER MEMBRANE PROTEIN YEBZ"/>
    <property type="match status" value="1"/>
</dbReference>
<organism evidence="9 10">
    <name type="scientific">Nakamurella aerolata</name>
    <dbReference type="NCBI Taxonomy" id="1656892"/>
    <lineage>
        <taxon>Bacteria</taxon>
        <taxon>Bacillati</taxon>
        <taxon>Actinomycetota</taxon>
        <taxon>Actinomycetes</taxon>
        <taxon>Nakamurellales</taxon>
        <taxon>Nakamurellaceae</taxon>
        <taxon>Nakamurella</taxon>
    </lineage>
</organism>
<comment type="caution">
    <text evidence="9">The sequence shown here is derived from an EMBL/GenBank/DDBJ whole genome shotgun (WGS) entry which is preliminary data.</text>
</comment>
<feature type="transmembrane region" description="Helical" evidence="7">
    <location>
        <begin position="466"/>
        <end position="488"/>
    </location>
</feature>
<dbReference type="InterPro" id="IPR032694">
    <property type="entry name" value="CopC/D"/>
</dbReference>
<feature type="transmembrane region" description="Helical" evidence="7">
    <location>
        <begin position="386"/>
        <end position="404"/>
    </location>
</feature>
<reference evidence="9 10" key="1">
    <citation type="submission" date="2020-05" db="EMBL/GenBank/DDBJ databases">
        <title>Nakamurella sp. DB0629 isolated from air conditioner.</title>
        <authorList>
            <person name="Kim D.H."/>
            <person name="Kim D.-U."/>
        </authorList>
    </citation>
    <scope>NUCLEOTIDE SEQUENCE [LARGE SCALE GENOMIC DNA]</scope>
    <source>
        <strain evidence="9 10">DB0629</strain>
    </source>
</reference>
<keyword evidence="4 7" id="KW-1133">Transmembrane helix</keyword>
<feature type="transmembrane region" description="Helical" evidence="7">
    <location>
        <begin position="218"/>
        <end position="243"/>
    </location>
</feature>
<dbReference type="Pfam" id="PF05425">
    <property type="entry name" value="CopD"/>
    <property type="match status" value="1"/>
</dbReference>
<feature type="transmembrane region" description="Helical" evidence="7">
    <location>
        <begin position="586"/>
        <end position="607"/>
    </location>
</feature>
<evidence type="ECO:0000313" key="9">
    <source>
        <dbReference type="EMBL" id="NNG37115.1"/>
    </source>
</evidence>
<keyword evidence="5 7" id="KW-0472">Membrane</keyword>
<keyword evidence="2" id="KW-1003">Cell membrane</keyword>
<evidence type="ECO:0000256" key="7">
    <source>
        <dbReference type="SAM" id="Phobius"/>
    </source>
</evidence>
<dbReference type="AlphaFoldDB" id="A0A849A995"/>
<evidence type="ECO:0000256" key="1">
    <source>
        <dbReference type="ARBA" id="ARBA00004651"/>
    </source>
</evidence>
<feature type="transmembrane region" description="Helical" evidence="7">
    <location>
        <begin position="295"/>
        <end position="314"/>
    </location>
</feature>
<evidence type="ECO:0000256" key="4">
    <source>
        <dbReference type="ARBA" id="ARBA00022989"/>
    </source>
</evidence>
<dbReference type="InterPro" id="IPR019108">
    <property type="entry name" value="Caa3_assmbl_CtaG-rel"/>
</dbReference>
<feature type="domain" description="Copper resistance protein D" evidence="8">
    <location>
        <begin position="217"/>
        <end position="313"/>
    </location>
</feature>
<feature type="region of interest" description="Disordered" evidence="6">
    <location>
        <begin position="644"/>
        <end position="684"/>
    </location>
</feature>
<dbReference type="GO" id="GO:0005886">
    <property type="term" value="C:plasma membrane"/>
    <property type="evidence" value="ECO:0007669"/>
    <property type="project" value="UniProtKB-SubCell"/>
</dbReference>
<dbReference type="EMBL" id="JABEND010000010">
    <property type="protein sequence ID" value="NNG37115.1"/>
    <property type="molecule type" value="Genomic_DNA"/>
</dbReference>
<feature type="transmembrane region" description="Helical" evidence="7">
    <location>
        <begin position="117"/>
        <end position="142"/>
    </location>
</feature>
<proteinExistence type="predicted"/>
<feature type="transmembrane region" description="Helical" evidence="7">
    <location>
        <begin position="255"/>
        <end position="275"/>
    </location>
</feature>
<comment type="subcellular location">
    <subcellularLocation>
        <location evidence="1">Cell membrane</location>
        <topology evidence="1">Multi-pass membrane protein</topology>
    </subcellularLocation>
</comment>
<dbReference type="InterPro" id="IPR008457">
    <property type="entry name" value="Cu-R_CopD_dom"/>
</dbReference>
<feature type="transmembrane region" description="Helical" evidence="7">
    <location>
        <begin position="424"/>
        <end position="446"/>
    </location>
</feature>
<evidence type="ECO:0000256" key="6">
    <source>
        <dbReference type="SAM" id="MobiDB-lite"/>
    </source>
</evidence>
<feature type="transmembrane region" description="Helical" evidence="7">
    <location>
        <begin position="354"/>
        <end position="374"/>
    </location>
</feature>
<feature type="transmembrane region" description="Helical" evidence="7">
    <location>
        <begin position="508"/>
        <end position="525"/>
    </location>
</feature>
<evidence type="ECO:0000256" key="2">
    <source>
        <dbReference type="ARBA" id="ARBA00022475"/>
    </source>
</evidence>
<evidence type="ECO:0000313" key="10">
    <source>
        <dbReference type="Proteomes" id="UP000562984"/>
    </source>
</evidence>
<feature type="transmembrane region" description="Helical" evidence="7">
    <location>
        <begin position="154"/>
        <end position="174"/>
    </location>
</feature>
<dbReference type="PANTHER" id="PTHR34820:SF4">
    <property type="entry name" value="INNER MEMBRANE PROTEIN YEBZ"/>
    <property type="match status" value="1"/>
</dbReference>
<evidence type="ECO:0000259" key="8">
    <source>
        <dbReference type="Pfam" id="PF05425"/>
    </source>
</evidence>
<dbReference type="Proteomes" id="UP000562984">
    <property type="component" value="Unassembled WGS sequence"/>
</dbReference>
<protein>
    <submittedName>
        <fullName evidence="9">Bifunctional copper resistance protein CopD/cytochrome c oxidase assembly protein</fullName>
    </submittedName>
</protein>
<evidence type="ECO:0000256" key="5">
    <source>
        <dbReference type="ARBA" id="ARBA00023136"/>
    </source>
</evidence>
<keyword evidence="3 7" id="KW-0812">Transmembrane</keyword>
<name>A0A849A995_9ACTN</name>
<keyword evidence="10" id="KW-1185">Reference proteome</keyword>
<feature type="compositionally biased region" description="Basic and acidic residues" evidence="6">
    <location>
        <begin position="644"/>
        <end position="660"/>
    </location>
</feature>
<accession>A0A849A995</accession>
<feature type="transmembrane region" description="Helical" evidence="7">
    <location>
        <begin position="537"/>
        <end position="555"/>
    </location>
</feature>
<gene>
    <name evidence="9" type="ORF">HKD39_15660</name>
</gene>